<sequence>MEGLQVLPVAENNDASVDDPVVVTEQPAKKDVKPKGKIRAKHICPVSNCKSSVIHLPRHMRKCHGWSPRKSGSVLNAFNLRKNKMQTTARPKRHYKSKMCPVRDCNSIVKRIHNHIRKVHKVKPGSKTYLKCLENAVPYEAPVLSPSKPTEDGDDSSDSYHPPPKKFKEENYVKNLGTIFQSVYGSDDSDESYDCNRDDPSPSKDEDDREDIEEDVIDGDLIENDQQYIQGADHLDNNLPQLFVQFEEWLKGPDGGRKDERCASQCRRQVQLVINFIDSKNPNLSSIFKKKILRDKWLNIFDKEKQPGTVKSYLGALNLFYVFLKCEGVEVDVSPATLSSLSDQAKLWARSYRKLSQDRFWEKRMDDMATMRTPQQVKEFETSIVARSAIKIMGEYDDYEGELPPNQPDYIVVRDYLLTVLCINNGSRSGTLANMTLDEFKNVEEDDGCFVAKVKNHKTFTTHGPVHLVFSHTLYKYVQIYIRQFRNKLGGVDKDGKAPVFLAWSKSKMKSSQVGTQIGSCWGKVFGKESSSGGATAFRKAAVSAVHGTNKDLREDLANLMVHNKATADRYYLLKNKGKTAVQTAKELTKIMRTTSSSQKEGGPSSLCGNHQVSESSSLPTTHKSPPRHKWTTEEVSVLKSLFASDIKQKTITLDKVRQKIVKQPLLFNISPTKIRDKIRSYYDTTTLEEPKCNSPILPNETESQSECFRRFGVDLIEAETSTTVKRSGGEKEKQKENGCGSEDEVGSEDEDGSGIKDGSEYTPSIIAPTTSTKSSQQLLSNEDSVLFLTVFDELINSTRQITKAVVYDKLRAEPKLSHLEKQCAFRQLANKVRTERRRRGRIIARGNDKRKRARK</sequence>
<evidence type="ECO:0000256" key="2">
    <source>
        <dbReference type="SAM" id="MobiDB-lite"/>
    </source>
</evidence>
<keyword evidence="1" id="KW-0238">DNA-binding</keyword>
<feature type="compositionally biased region" description="Basic and acidic residues" evidence="2">
    <location>
        <begin position="194"/>
        <end position="206"/>
    </location>
</feature>
<feature type="compositionally biased region" description="Polar residues" evidence="2">
    <location>
        <begin position="607"/>
        <end position="624"/>
    </location>
</feature>
<dbReference type="Proteomes" id="UP001152795">
    <property type="component" value="Unassembled WGS sequence"/>
</dbReference>
<evidence type="ECO:0000313" key="3">
    <source>
        <dbReference type="EMBL" id="CAB3984895.1"/>
    </source>
</evidence>
<evidence type="ECO:0000256" key="1">
    <source>
        <dbReference type="ARBA" id="ARBA00023125"/>
    </source>
</evidence>
<dbReference type="GO" id="GO:0003677">
    <property type="term" value="F:DNA binding"/>
    <property type="evidence" value="ECO:0007669"/>
    <property type="project" value="UniProtKB-KW"/>
</dbReference>
<organism evidence="3 4">
    <name type="scientific">Paramuricea clavata</name>
    <name type="common">Red gorgonian</name>
    <name type="synonym">Violescent sea-whip</name>
    <dbReference type="NCBI Taxonomy" id="317549"/>
    <lineage>
        <taxon>Eukaryota</taxon>
        <taxon>Metazoa</taxon>
        <taxon>Cnidaria</taxon>
        <taxon>Anthozoa</taxon>
        <taxon>Octocorallia</taxon>
        <taxon>Malacalcyonacea</taxon>
        <taxon>Plexauridae</taxon>
        <taxon>Paramuricea</taxon>
    </lineage>
</organism>
<reference evidence="3" key="1">
    <citation type="submission" date="2020-04" db="EMBL/GenBank/DDBJ databases">
        <authorList>
            <person name="Alioto T."/>
            <person name="Alioto T."/>
            <person name="Gomez Garrido J."/>
        </authorList>
    </citation>
    <scope>NUCLEOTIDE SEQUENCE</scope>
    <source>
        <strain evidence="3">A484AB</strain>
    </source>
</reference>
<gene>
    <name evidence="3" type="ORF">PACLA_8A062353</name>
</gene>
<protein>
    <submittedName>
        <fullName evidence="3">Neurofilament medium polypeptide</fullName>
    </submittedName>
</protein>
<keyword evidence="4" id="KW-1185">Reference proteome</keyword>
<feature type="compositionally biased region" description="Acidic residues" evidence="2">
    <location>
        <begin position="742"/>
        <end position="753"/>
    </location>
</feature>
<dbReference type="EMBL" id="CACRXK020000798">
    <property type="protein sequence ID" value="CAB3984895.1"/>
    <property type="molecule type" value="Genomic_DNA"/>
</dbReference>
<accession>A0A7D9DHG7</accession>
<feature type="region of interest" description="Disordered" evidence="2">
    <location>
        <begin position="184"/>
        <end position="211"/>
    </location>
</feature>
<feature type="region of interest" description="Disordered" evidence="2">
    <location>
        <begin position="593"/>
        <end position="630"/>
    </location>
</feature>
<proteinExistence type="predicted"/>
<feature type="region of interest" description="Disordered" evidence="2">
    <location>
        <begin position="142"/>
        <end position="168"/>
    </location>
</feature>
<feature type="region of interest" description="Disordered" evidence="2">
    <location>
        <begin position="722"/>
        <end position="778"/>
    </location>
</feature>
<dbReference type="OrthoDB" id="5990091at2759"/>
<dbReference type="PANTHER" id="PTHR30349">
    <property type="entry name" value="PHAGE INTEGRASE-RELATED"/>
    <property type="match status" value="1"/>
</dbReference>
<name>A0A7D9DHG7_PARCT</name>
<dbReference type="PANTHER" id="PTHR30349:SF41">
    <property type="entry name" value="INTEGRASE_RECOMBINASE PROTEIN MJ0367-RELATED"/>
    <property type="match status" value="1"/>
</dbReference>
<evidence type="ECO:0000313" key="4">
    <source>
        <dbReference type="Proteomes" id="UP001152795"/>
    </source>
</evidence>
<dbReference type="InterPro" id="IPR050090">
    <property type="entry name" value="Tyrosine_recombinase_XerCD"/>
</dbReference>
<feature type="compositionally biased region" description="Basic and acidic residues" evidence="2">
    <location>
        <begin position="728"/>
        <end position="737"/>
    </location>
</feature>
<dbReference type="AlphaFoldDB" id="A0A7D9DHG7"/>
<comment type="caution">
    <text evidence="3">The sequence shown here is derived from an EMBL/GenBank/DDBJ whole genome shotgun (WGS) entry which is preliminary data.</text>
</comment>